<organism evidence="5 6">
    <name type="scientific">Galerina marginata (strain CBS 339.88)</name>
    <dbReference type="NCBI Taxonomy" id="685588"/>
    <lineage>
        <taxon>Eukaryota</taxon>
        <taxon>Fungi</taxon>
        <taxon>Dikarya</taxon>
        <taxon>Basidiomycota</taxon>
        <taxon>Agaricomycotina</taxon>
        <taxon>Agaricomycetes</taxon>
        <taxon>Agaricomycetidae</taxon>
        <taxon>Agaricales</taxon>
        <taxon>Agaricineae</taxon>
        <taxon>Strophariaceae</taxon>
        <taxon>Galerina</taxon>
    </lineage>
</organism>
<proteinExistence type="inferred from homology"/>
<keyword evidence="6" id="KW-1185">Reference proteome</keyword>
<dbReference type="PROSITE" id="PS51421">
    <property type="entry name" value="RAS"/>
    <property type="match status" value="1"/>
</dbReference>
<dbReference type="InterPro" id="IPR051065">
    <property type="entry name" value="Ras-related_GTPase"/>
</dbReference>
<protein>
    <recommendedName>
        <fullName evidence="2">small monomeric GTPase</fullName>
        <ecNumber evidence="2">3.6.5.2</ecNumber>
    </recommendedName>
</protein>
<dbReference type="GO" id="GO:0003925">
    <property type="term" value="F:G protein activity"/>
    <property type="evidence" value="ECO:0007669"/>
    <property type="project" value="UniProtKB-EC"/>
</dbReference>
<evidence type="ECO:0000256" key="3">
    <source>
        <dbReference type="ARBA" id="ARBA00022801"/>
    </source>
</evidence>
<comment type="catalytic activity">
    <reaction evidence="4">
        <text>GTP + H2O = GDP + phosphate + H(+)</text>
        <dbReference type="Rhea" id="RHEA:19669"/>
        <dbReference type="ChEBI" id="CHEBI:15377"/>
        <dbReference type="ChEBI" id="CHEBI:15378"/>
        <dbReference type="ChEBI" id="CHEBI:37565"/>
        <dbReference type="ChEBI" id="CHEBI:43474"/>
        <dbReference type="ChEBI" id="CHEBI:58189"/>
        <dbReference type="EC" id="3.6.5.2"/>
    </reaction>
</comment>
<dbReference type="PROSITE" id="PS51419">
    <property type="entry name" value="RAB"/>
    <property type="match status" value="1"/>
</dbReference>
<dbReference type="SUPFAM" id="SSF52540">
    <property type="entry name" value="P-loop containing nucleoside triphosphate hydrolases"/>
    <property type="match status" value="1"/>
</dbReference>
<keyword evidence="3" id="KW-0378">Hydrolase</keyword>
<evidence type="ECO:0000256" key="4">
    <source>
        <dbReference type="ARBA" id="ARBA00048098"/>
    </source>
</evidence>
<dbReference type="Pfam" id="PF00071">
    <property type="entry name" value="Ras"/>
    <property type="match status" value="1"/>
</dbReference>
<reference evidence="6" key="1">
    <citation type="journal article" date="2014" name="Proc. Natl. Acad. Sci. U.S.A.">
        <title>Extensive sampling of basidiomycete genomes demonstrates inadequacy of the white-rot/brown-rot paradigm for wood decay fungi.</title>
        <authorList>
            <person name="Riley R."/>
            <person name="Salamov A.A."/>
            <person name="Brown D.W."/>
            <person name="Nagy L.G."/>
            <person name="Floudas D."/>
            <person name="Held B.W."/>
            <person name="Levasseur A."/>
            <person name="Lombard V."/>
            <person name="Morin E."/>
            <person name="Otillar R."/>
            <person name="Lindquist E.A."/>
            <person name="Sun H."/>
            <person name="LaButti K.M."/>
            <person name="Schmutz J."/>
            <person name="Jabbour D."/>
            <person name="Luo H."/>
            <person name="Baker S.E."/>
            <person name="Pisabarro A.G."/>
            <person name="Walton J.D."/>
            <person name="Blanchette R.A."/>
            <person name="Henrissat B."/>
            <person name="Martin F."/>
            <person name="Cullen D."/>
            <person name="Hibbett D.S."/>
            <person name="Grigoriev I.V."/>
        </authorList>
    </citation>
    <scope>NUCLEOTIDE SEQUENCE [LARGE SCALE GENOMIC DNA]</scope>
    <source>
        <strain evidence="6">CBS 339.88</strain>
    </source>
</reference>
<comment type="similarity">
    <text evidence="1">Belongs to the small GTPase superfamily. Ras family.</text>
</comment>
<accession>A0A067TJY0</accession>
<dbReference type="SMART" id="SM00173">
    <property type="entry name" value="RAS"/>
    <property type="match status" value="1"/>
</dbReference>
<dbReference type="InterPro" id="IPR001806">
    <property type="entry name" value="Small_GTPase"/>
</dbReference>
<dbReference type="InterPro" id="IPR027417">
    <property type="entry name" value="P-loop_NTPase"/>
</dbReference>
<dbReference type="Proteomes" id="UP000027222">
    <property type="component" value="Unassembled WGS sequence"/>
</dbReference>
<dbReference type="EC" id="3.6.5.2" evidence="2"/>
<sequence length="237" mass="26726">MDEWRILVIGDREVGKSAFRFKACLDYFADMFDSESETLRKQMTVDNRIALIELAESFWTPEYMLFFDAPARNITHLLISHNVFILMYDITSADSFTSIEYHHRLVTEVKAATHFSAWWNVAGPREPKRPVFFLVGSKADLEEGREVSTAAGHELAARLDGCLGFAETSCKGDPLGALSDYIKALRIECPPPTSVQGNEGKSKALRIECPPQTPVQGNQVKSKRRTWLTKLFHPSTP</sequence>
<dbReference type="AlphaFoldDB" id="A0A067TJY0"/>
<evidence type="ECO:0000256" key="1">
    <source>
        <dbReference type="ARBA" id="ARBA00008344"/>
    </source>
</evidence>
<gene>
    <name evidence="5" type="ORF">GALMADRAFT_136755</name>
</gene>
<dbReference type="PANTHER" id="PTHR45704">
    <property type="entry name" value="RAS-LIKE FAMILY MEMBER 11"/>
    <property type="match status" value="1"/>
</dbReference>
<dbReference type="SMART" id="SM00175">
    <property type="entry name" value="RAB"/>
    <property type="match status" value="1"/>
</dbReference>
<dbReference type="EMBL" id="KL142372">
    <property type="protein sequence ID" value="KDR80234.1"/>
    <property type="molecule type" value="Genomic_DNA"/>
</dbReference>
<evidence type="ECO:0000256" key="2">
    <source>
        <dbReference type="ARBA" id="ARBA00011984"/>
    </source>
</evidence>
<dbReference type="HOGENOM" id="CLU_1170706_0_0_1"/>
<dbReference type="Gene3D" id="3.40.50.300">
    <property type="entry name" value="P-loop containing nucleotide triphosphate hydrolases"/>
    <property type="match status" value="1"/>
</dbReference>
<evidence type="ECO:0000313" key="5">
    <source>
        <dbReference type="EMBL" id="KDR80234.1"/>
    </source>
</evidence>
<name>A0A067TJY0_GALM3</name>
<evidence type="ECO:0000313" key="6">
    <source>
        <dbReference type="Proteomes" id="UP000027222"/>
    </source>
</evidence>
<dbReference type="GO" id="GO:0005525">
    <property type="term" value="F:GTP binding"/>
    <property type="evidence" value="ECO:0007669"/>
    <property type="project" value="InterPro"/>
</dbReference>
<dbReference type="STRING" id="685588.A0A067TJY0"/>
<dbReference type="OrthoDB" id="265044at2759"/>